<reference evidence="2 3" key="1">
    <citation type="submission" date="2009-10" db="EMBL/GenBank/DDBJ databases">
        <title>Complete sequence of chromosome of Ammonifex degensii KC4.</title>
        <authorList>
            <consortium name="US DOE Joint Genome Institute"/>
            <person name="Kerfeld C."/>
            <person name="Goodner B."/>
            <person name="Huber H."/>
            <person name="Stetter K."/>
            <person name="Lucas S."/>
            <person name="Copeland A."/>
            <person name="Lapidus A."/>
            <person name="Glavina del Rio T."/>
            <person name="Dalin E."/>
            <person name="Tice H."/>
            <person name="Bruce D."/>
            <person name="Goodwin L."/>
            <person name="Pitluck S."/>
            <person name="Saunders E."/>
            <person name="Brettin T."/>
            <person name="Detter J.C."/>
            <person name="Han C."/>
            <person name="Larimer F."/>
            <person name="Land M."/>
            <person name="Hauser L."/>
            <person name="Kyrpides N."/>
            <person name="Ovchinnikova G."/>
            <person name="Richardson P."/>
        </authorList>
    </citation>
    <scope>NUCLEOTIDE SEQUENCE [LARGE SCALE GENOMIC DNA]</scope>
    <source>
        <strain evidence="3">DSM 10501 / KC4</strain>
    </source>
</reference>
<keyword evidence="1" id="KW-0812">Transmembrane</keyword>
<evidence type="ECO:0000256" key="1">
    <source>
        <dbReference type="SAM" id="Phobius"/>
    </source>
</evidence>
<name>C9RC93_AMMDK</name>
<dbReference type="KEGG" id="adg:Adeg_0723"/>
<keyword evidence="1" id="KW-0472">Membrane</keyword>
<accession>C9RC93</accession>
<evidence type="ECO:0000313" key="3">
    <source>
        <dbReference type="Proteomes" id="UP000002620"/>
    </source>
</evidence>
<feature type="transmembrane region" description="Helical" evidence="1">
    <location>
        <begin position="37"/>
        <end position="58"/>
    </location>
</feature>
<keyword evidence="3" id="KW-1185">Reference proteome</keyword>
<dbReference type="STRING" id="429009.Adeg_0723"/>
<organism evidence="2 3">
    <name type="scientific">Ammonifex degensii (strain DSM 10501 / KC4)</name>
    <dbReference type="NCBI Taxonomy" id="429009"/>
    <lineage>
        <taxon>Bacteria</taxon>
        <taxon>Bacillati</taxon>
        <taxon>Bacillota</taxon>
        <taxon>Clostridia</taxon>
        <taxon>Thermoanaerobacterales</taxon>
        <taxon>Thermoanaerobacteraceae</taxon>
        <taxon>Ammonifex</taxon>
    </lineage>
</organism>
<dbReference type="RefSeq" id="WP_015738748.1">
    <property type="nucleotide sequence ID" value="NC_013385.1"/>
</dbReference>
<dbReference type="EMBL" id="CP001785">
    <property type="protein sequence ID" value="ACX51870.1"/>
    <property type="molecule type" value="Genomic_DNA"/>
</dbReference>
<gene>
    <name evidence="2" type="ordered locus">Adeg_0723</name>
</gene>
<dbReference type="AlphaFoldDB" id="C9RC93"/>
<protein>
    <submittedName>
        <fullName evidence="2">Uncharacterized protein</fullName>
    </submittedName>
</protein>
<evidence type="ECO:0000313" key="2">
    <source>
        <dbReference type="EMBL" id="ACX51870.1"/>
    </source>
</evidence>
<proteinExistence type="predicted"/>
<dbReference type="HOGENOM" id="CLU_2230811_0_0_9"/>
<sequence length="105" mass="11520">MALLGWAVLFLMLALNTLLIALPLSLLGMEPERAVGWAVSAVTAYGVLAISPVGEWLCRRGFRKPKPEEEKVLRPAYEKVLARAGWQGKPPDLLVADRGEEVHNS</sequence>
<keyword evidence="1" id="KW-1133">Transmembrane helix</keyword>
<dbReference type="Proteomes" id="UP000002620">
    <property type="component" value="Chromosome"/>
</dbReference>